<name>A0A9N9HSV0_9GLOM</name>
<feature type="non-terminal residue" evidence="1">
    <location>
        <position position="93"/>
    </location>
</feature>
<evidence type="ECO:0000313" key="2">
    <source>
        <dbReference type="Proteomes" id="UP000789831"/>
    </source>
</evidence>
<protein>
    <submittedName>
        <fullName evidence="1">8618_t:CDS:1</fullName>
    </submittedName>
</protein>
<dbReference type="SUPFAM" id="SSF47769">
    <property type="entry name" value="SAM/Pointed domain"/>
    <property type="match status" value="1"/>
</dbReference>
<evidence type="ECO:0000313" key="1">
    <source>
        <dbReference type="EMBL" id="CAG8703904.1"/>
    </source>
</evidence>
<dbReference type="Gene3D" id="1.10.150.50">
    <property type="entry name" value="Transcription Factor, Ets-1"/>
    <property type="match status" value="1"/>
</dbReference>
<keyword evidence="2" id="KW-1185">Reference proteome</keyword>
<organism evidence="1 2">
    <name type="scientific">Ambispora gerdemannii</name>
    <dbReference type="NCBI Taxonomy" id="144530"/>
    <lineage>
        <taxon>Eukaryota</taxon>
        <taxon>Fungi</taxon>
        <taxon>Fungi incertae sedis</taxon>
        <taxon>Mucoromycota</taxon>
        <taxon>Glomeromycotina</taxon>
        <taxon>Glomeromycetes</taxon>
        <taxon>Archaeosporales</taxon>
        <taxon>Ambisporaceae</taxon>
        <taxon>Ambispora</taxon>
    </lineage>
</organism>
<comment type="caution">
    <text evidence="1">The sequence shown here is derived from an EMBL/GenBank/DDBJ whole genome shotgun (WGS) entry which is preliminary data.</text>
</comment>
<dbReference type="AlphaFoldDB" id="A0A9N9HSV0"/>
<dbReference type="OrthoDB" id="2310247at2759"/>
<dbReference type="Proteomes" id="UP000789831">
    <property type="component" value="Unassembled WGS sequence"/>
</dbReference>
<gene>
    <name evidence="1" type="ORF">AGERDE_LOCUS13645</name>
</gene>
<proteinExistence type="predicted"/>
<sequence>MSTSAGEKIPLPTIDLVKRCETTEMLIDLLSNNLQNSHLEFLREQGINGSAFLRLDVDKLMQDGLRRGPAEKIAELIKKIKGEEQATTASNQE</sequence>
<reference evidence="1" key="1">
    <citation type="submission" date="2021-06" db="EMBL/GenBank/DDBJ databases">
        <authorList>
            <person name="Kallberg Y."/>
            <person name="Tangrot J."/>
            <person name="Rosling A."/>
        </authorList>
    </citation>
    <scope>NUCLEOTIDE SEQUENCE</scope>
    <source>
        <strain evidence="1">MT106</strain>
    </source>
</reference>
<dbReference type="InterPro" id="IPR013761">
    <property type="entry name" value="SAM/pointed_sf"/>
</dbReference>
<accession>A0A9N9HSV0</accession>
<dbReference type="EMBL" id="CAJVPL010019020">
    <property type="protein sequence ID" value="CAG8703904.1"/>
    <property type="molecule type" value="Genomic_DNA"/>
</dbReference>